<evidence type="ECO:0000256" key="1">
    <source>
        <dbReference type="SAM" id="MobiDB-lite"/>
    </source>
</evidence>
<feature type="region of interest" description="Disordered" evidence="1">
    <location>
        <begin position="166"/>
        <end position="234"/>
    </location>
</feature>
<name>A0A9P4LW63_9PEZI</name>
<comment type="caution">
    <text evidence="2">The sequence shown here is derived from an EMBL/GenBank/DDBJ whole genome shotgun (WGS) entry which is preliminary data.</text>
</comment>
<dbReference type="EMBL" id="ML978723">
    <property type="protein sequence ID" value="KAF2086747.1"/>
    <property type="molecule type" value="Genomic_DNA"/>
</dbReference>
<evidence type="ECO:0000313" key="2">
    <source>
        <dbReference type="EMBL" id="KAF2086747.1"/>
    </source>
</evidence>
<reference evidence="2" key="1">
    <citation type="journal article" date="2020" name="Stud. Mycol.">
        <title>101 Dothideomycetes genomes: a test case for predicting lifestyles and emergence of pathogens.</title>
        <authorList>
            <person name="Haridas S."/>
            <person name="Albert R."/>
            <person name="Binder M."/>
            <person name="Bloem J."/>
            <person name="Labutti K."/>
            <person name="Salamov A."/>
            <person name="Andreopoulos B."/>
            <person name="Baker S."/>
            <person name="Barry K."/>
            <person name="Bills G."/>
            <person name="Bluhm B."/>
            <person name="Cannon C."/>
            <person name="Castanera R."/>
            <person name="Culley D."/>
            <person name="Daum C."/>
            <person name="Ezra D."/>
            <person name="Gonzalez J."/>
            <person name="Henrissat B."/>
            <person name="Kuo A."/>
            <person name="Liang C."/>
            <person name="Lipzen A."/>
            <person name="Lutzoni F."/>
            <person name="Magnuson J."/>
            <person name="Mondo S."/>
            <person name="Nolan M."/>
            <person name="Ohm R."/>
            <person name="Pangilinan J."/>
            <person name="Park H.-J."/>
            <person name="Ramirez L."/>
            <person name="Alfaro M."/>
            <person name="Sun H."/>
            <person name="Tritt A."/>
            <person name="Yoshinaga Y."/>
            <person name="Zwiers L.-H."/>
            <person name="Turgeon B."/>
            <person name="Goodwin S."/>
            <person name="Spatafora J."/>
            <person name="Crous P."/>
            <person name="Grigoriev I."/>
        </authorList>
    </citation>
    <scope>NUCLEOTIDE SEQUENCE</scope>
    <source>
        <strain evidence="2">CBS 121410</strain>
    </source>
</reference>
<proteinExistence type="predicted"/>
<feature type="compositionally biased region" description="Acidic residues" evidence="1">
    <location>
        <begin position="205"/>
        <end position="217"/>
    </location>
</feature>
<feature type="compositionally biased region" description="Polar residues" evidence="1">
    <location>
        <begin position="139"/>
        <end position="152"/>
    </location>
</feature>
<organism evidence="2 3">
    <name type="scientific">Saccharata proteae CBS 121410</name>
    <dbReference type="NCBI Taxonomy" id="1314787"/>
    <lineage>
        <taxon>Eukaryota</taxon>
        <taxon>Fungi</taxon>
        <taxon>Dikarya</taxon>
        <taxon>Ascomycota</taxon>
        <taxon>Pezizomycotina</taxon>
        <taxon>Dothideomycetes</taxon>
        <taxon>Dothideomycetes incertae sedis</taxon>
        <taxon>Botryosphaeriales</taxon>
        <taxon>Saccharataceae</taxon>
        <taxon>Saccharata</taxon>
    </lineage>
</organism>
<dbReference type="AlphaFoldDB" id="A0A9P4LW63"/>
<accession>A0A9P4LW63</accession>
<keyword evidence="3" id="KW-1185">Reference proteome</keyword>
<feature type="region of interest" description="Disordered" evidence="1">
    <location>
        <begin position="1"/>
        <end position="152"/>
    </location>
</feature>
<feature type="compositionally biased region" description="Polar residues" evidence="1">
    <location>
        <begin position="69"/>
        <end position="81"/>
    </location>
</feature>
<dbReference type="OrthoDB" id="2446291at2759"/>
<evidence type="ECO:0000313" key="3">
    <source>
        <dbReference type="Proteomes" id="UP000799776"/>
    </source>
</evidence>
<protein>
    <submittedName>
        <fullName evidence="2">Uncharacterized protein</fullName>
    </submittedName>
</protein>
<gene>
    <name evidence="2" type="ORF">K490DRAFT_66530</name>
</gene>
<sequence length="265" mass="28687">MFQLPDRGSKRRHDEADLGAATSPFDCRKKPRASPRAIMFQPSASSSTPFSSYQLHPGSPLGLLGLTPAQSDDSSNESTGPPSGALPPAADMVMQDCPEDNFQLARFRPDPPANPLSQPSQLGSPFHHDPSNGRLPTPIHSNLQFKPGSRASNHLDTMEMDVARTSYASSNSSRTHRAPSPINEDDSGSTPTDIAGSRLSRLSFEPDENMDLDGPDPEEPRVSPRTGRARSGAILGKKKFVMGFQPNCKLCRERVPGHNAHFLPL</sequence>
<dbReference type="Proteomes" id="UP000799776">
    <property type="component" value="Unassembled WGS sequence"/>
</dbReference>
<feature type="compositionally biased region" description="Low complexity" evidence="1">
    <location>
        <begin position="43"/>
        <end position="68"/>
    </location>
</feature>